<dbReference type="InterPro" id="IPR002099">
    <property type="entry name" value="MutL/Mlh/PMS"/>
</dbReference>
<dbReference type="SUPFAM" id="SSF55874">
    <property type="entry name" value="ATPase domain of HSP90 chaperone/DNA topoisomerase II/histidine kinase"/>
    <property type="match status" value="1"/>
</dbReference>
<keyword evidence="9" id="KW-1185">Reference proteome</keyword>
<dbReference type="RefSeq" id="WP_377771442.1">
    <property type="nucleotide sequence ID" value="NZ_JBHUHO010000029.1"/>
</dbReference>
<dbReference type="EMBL" id="JBHUHO010000029">
    <property type="protein sequence ID" value="MFD2115851.1"/>
    <property type="molecule type" value="Genomic_DNA"/>
</dbReference>
<dbReference type="Pfam" id="PF01119">
    <property type="entry name" value="DNA_mis_repair"/>
    <property type="match status" value="1"/>
</dbReference>
<keyword evidence="2 4" id="KW-0227">DNA damage</keyword>
<feature type="region of interest" description="Disordered" evidence="5">
    <location>
        <begin position="371"/>
        <end position="425"/>
    </location>
</feature>
<feature type="domain" description="MutL C-terminal dimerisation" evidence="6">
    <location>
        <begin position="478"/>
        <end position="621"/>
    </location>
</feature>
<dbReference type="SMART" id="SM00853">
    <property type="entry name" value="MutL_C"/>
    <property type="match status" value="1"/>
</dbReference>
<dbReference type="GO" id="GO:0004519">
    <property type="term" value="F:endonuclease activity"/>
    <property type="evidence" value="ECO:0007669"/>
    <property type="project" value="UniProtKB-KW"/>
</dbReference>
<dbReference type="SUPFAM" id="SSF54211">
    <property type="entry name" value="Ribosomal protein S5 domain 2-like"/>
    <property type="match status" value="1"/>
</dbReference>
<dbReference type="CDD" id="cd16926">
    <property type="entry name" value="HATPase_MutL-MLH-PMS-like"/>
    <property type="match status" value="1"/>
</dbReference>
<dbReference type="Gene3D" id="3.30.1540.20">
    <property type="entry name" value="MutL, C-terminal domain, dimerisation subdomain"/>
    <property type="match status" value="1"/>
</dbReference>
<dbReference type="HAMAP" id="MF_00149">
    <property type="entry name" value="DNA_mis_repair"/>
    <property type="match status" value="1"/>
</dbReference>
<dbReference type="Gene3D" id="3.30.565.10">
    <property type="entry name" value="Histidine kinase-like ATPase, C-terminal domain"/>
    <property type="match status" value="1"/>
</dbReference>
<evidence type="ECO:0000256" key="3">
    <source>
        <dbReference type="ARBA" id="ARBA00023204"/>
    </source>
</evidence>
<evidence type="ECO:0000256" key="1">
    <source>
        <dbReference type="ARBA" id="ARBA00006082"/>
    </source>
</evidence>
<dbReference type="InterPro" id="IPR014790">
    <property type="entry name" value="MutL_C"/>
</dbReference>
<dbReference type="Gene3D" id="3.30.230.10">
    <property type="match status" value="1"/>
</dbReference>
<comment type="function">
    <text evidence="4">This protein is involved in the repair of mismatches in DNA. It is required for dam-dependent methyl-directed DNA mismatch repair. May act as a 'molecular matchmaker', a protein that promotes the formation of a stable complex between two or more DNA-binding proteins in an ATP-dependent manner without itself being part of a final effector complex.</text>
</comment>
<evidence type="ECO:0000313" key="9">
    <source>
        <dbReference type="Proteomes" id="UP001597362"/>
    </source>
</evidence>
<feature type="compositionally biased region" description="Low complexity" evidence="5">
    <location>
        <begin position="378"/>
        <end position="401"/>
    </location>
</feature>
<dbReference type="InterPro" id="IPR036890">
    <property type="entry name" value="HATPase_C_sf"/>
</dbReference>
<comment type="caution">
    <text evidence="8">The sequence shown here is derived from an EMBL/GenBank/DDBJ whole genome shotgun (WGS) entry which is preliminary data.</text>
</comment>
<dbReference type="InterPro" id="IPR014721">
    <property type="entry name" value="Ribsml_uS5_D2-typ_fold_subgr"/>
</dbReference>
<dbReference type="PANTHER" id="PTHR10073:SF12">
    <property type="entry name" value="DNA MISMATCH REPAIR PROTEIN MLH1"/>
    <property type="match status" value="1"/>
</dbReference>
<keyword evidence="3 4" id="KW-0234">DNA repair</keyword>
<dbReference type="InterPro" id="IPR020667">
    <property type="entry name" value="DNA_mismatch_repair_MutL"/>
</dbReference>
<dbReference type="NCBIfam" id="NF000950">
    <property type="entry name" value="PRK00095.1-3"/>
    <property type="match status" value="1"/>
</dbReference>
<dbReference type="SMART" id="SM01340">
    <property type="entry name" value="DNA_mis_repair"/>
    <property type="match status" value="1"/>
</dbReference>
<dbReference type="InterPro" id="IPR042121">
    <property type="entry name" value="MutL_C_regsub"/>
</dbReference>
<organism evidence="8 9">
    <name type="scientific">Paenibacillus yanchengensis</name>
    <dbReference type="NCBI Taxonomy" id="2035833"/>
    <lineage>
        <taxon>Bacteria</taxon>
        <taxon>Bacillati</taxon>
        <taxon>Bacillota</taxon>
        <taxon>Bacilli</taxon>
        <taxon>Bacillales</taxon>
        <taxon>Paenibacillaceae</taxon>
        <taxon>Paenibacillus</taxon>
    </lineage>
</organism>
<dbReference type="PANTHER" id="PTHR10073">
    <property type="entry name" value="DNA MISMATCH REPAIR PROTEIN MLH, PMS, MUTL"/>
    <property type="match status" value="1"/>
</dbReference>
<dbReference type="InterPro" id="IPR042120">
    <property type="entry name" value="MutL_C_dimsub"/>
</dbReference>
<evidence type="ECO:0000256" key="4">
    <source>
        <dbReference type="HAMAP-Rule" id="MF_00149"/>
    </source>
</evidence>
<evidence type="ECO:0000259" key="6">
    <source>
        <dbReference type="SMART" id="SM00853"/>
    </source>
</evidence>
<evidence type="ECO:0000256" key="5">
    <source>
        <dbReference type="SAM" id="MobiDB-lite"/>
    </source>
</evidence>
<dbReference type="InterPro" id="IPR020568">
    <property type="entry name" value="Ribosomal_Su5_D2-typ_SF"/>
</dbReference>
<evidence type="ECO:0000313" key="8">
    <source>
        <dbReference type="EMBL" id="MFD2115851.1"/>
    </source>
</evidence>
<keyword evidence="8" id="KW-0540">Nuclease</keyword>
<evidence type="ECO:0000259" key="7">
    <source>
        <dbReference type="SMART" id="SM01340"/>
    </source>
</evidence>
<dbReference type="Pfam" id="PF08676">
    <property type="entry name" value="MutL_C"/>
    <property type="match status" value="1"/>
</dbReference>
<dbReference type="Proteomes" id="UP001597362">
    <property type="component" value="Unassembled WGS sequence"/>
</dbReference>
<dbReference type="Gene3D" id="3.30.1370.100">
    <property type="entry name" value="MutL, C-terminal domain, regulatory subdomain"/>
    <property type="match status" value="1"/>
</dbReference>
<dbReference type="InterPro" id="IPR037198">
    <property type="entry name" value="MutL_C_sf"/>
</dbReference>
<dbReference type="InterPro" id="IPR014762">
    <property type="entry name" value="DNA_mismatch_repair_CS"/>
</dbReference>
<dbReference type="CDD" id="cd00782">
    <property type="entry name" value="MutL_Trans"/>
    <property type="match status" value="1"/>
</dbReference>
<name>A0ABW4YJF9_9BACL</name>
<keyword evidence="8" id="KW-0255">Endonuclease</keyword>
<dbReference type="NCBIfam" id="TIGR00585">
    <property type="entry name" value="mutl"/>
    <property type="match status" value="1"/>
</dbReference>
<dbReference type="InterPro" id="IPR013507">
    <property type="entry name" value="DNA_mismatch_S5_2-like"/>
</dbReference>
<feature type="domain" description="DNA mismatch repair protein S5" evidence="7">
    <location>
        <begin position="213"/>
        <end position="331"/>
    </location>
</feature>
<comment type="similarity">
    <text evidence="1 4">Belongs to the DNA mismatch repair MutL/HexB family.</text>
</comment>
<dbReference type="InterPro" id="IPR038973">
    <property type="entry name" value="MutL/Mlh/Pms-like"/>
</dbReference>
<sequence length="666" mass="73909">MDTNDRKINVLAEQLANQIAAGEVVERPASIVKELVENAIDAGSTTIDITVEEGGLTSITVIDNGSGIHEADIPQAFLRHATSKITTSSDLFRIASLGFRGEALPSIAAVSRIELVSSDNNDGIGTVIAVEGGHITRVERCNAPLGTRIVVKDIFYNTPARLKYMKSVQTEIGHIADYINRIALAHPAISISLKHNGNAILQTIGSGDRLQVIAAVYGRNTAKAMQEISAEDADYTIRGFVSRPELNRSNRNGITVIVNGRYIRSFAINQVLVTAYHTFLPIHRFPLAVIELEMHPTLLDVNVHPSKMEVRFSKEQELKQLLEKTVRAALQSERYIPAGADSVKQKQAKPAYVQDAITFHLNDGIAVTKESVQQPYTSQSNSFSNSDSTSDSMSNSLSNRNSDSKKQSAYTHYPSQPEHSVKIPTDATDRLYKPGKINESDQSTPVQSETVQAEPNITDSTDAIPSHHSTVTFPELHWIGQHHGTYIVAQAEDGLYLIDQHAAHERINYEYFIEKFTKSSQASQTMLLPTTLEYAPQEAKQIRDYLPLLEQAGVQLEPFGGQTFLVRAHPEWMPVGEEAALIEEMTDWLLTERKAVPIDKLREKAAIMCACKASIKANDRLTREEGDMLLRRLASCEQPYTCPHGRPIIVHFSIYELQKMFKRVMS</sequence>
<evidence type="ECO:0000256" key="2">
    <source>
        <dbReference type="ARBA" id="ARBA00022763"/>
    </source>
</evidence>
<proteinExistence type="inferred from homology"/>
<protein>
    <recommendedName>
        <fullName evidence="4">DNA mismatch repair protein MutL</fullName>
    </recommendedName>
</protein>
<feature type="compositionally biased region" description="Polar residues" evidence="5">
    <location>
        <begin position="407"/>
        <end position="418"/>
    </location>
</feature>
<accession>A0ABW4YJF9</accession>
<reference evidence="9" key="1">
    <citation type="journal article" date="2019" name="Int. J. Syst. Evol. Microbiol.">
        <title>The Global Catalogue of Microorganisms (GCM) 10K type strain sequencing project: providing services to taxonomists for standard genome sequencing and annotation.</title>
        <authorList>
            <consortium name="The Broad Institute Genomics Platform"/>
            <consortium name="The Broad Institute Genome Sequencing Center for Infectious Disease"/>
            <person name="Wu L."/>
            <person name="Ma J."/>
        </authorList>
    </citation>
    <scope>NUCLEOTIDE SEQUENCE [LARGE SCALE GENOMIC DNA]</scope>
    <source>
        <strain evidence="9">GH52</strain>
    </source>
</reference>
<dbReference type="Pfam" id="PF13589">
    <property type="entry name" value="HATPase_c_3"/>
    <property type="match status" value="1"/>
</dbReference>
<gene>
    <name evidence="4 8" type="primary">mutL</name>
    <name evidence="8" type="ORF">ACFSJH_08970</name>
</gene>
<dbReference type="PROSITE" id="PS00058">
    <property type="entry name" value="DNA_MISMATCH_REPAIR_1"/>
    <property type="match status" value="1"/>
</dbReference>
<keyword evidence="8" id="KW-0378">Hydrolase</keyword>
<dbReference type="SUPFAM" id="SSF118116">
    <property type="entry name" value="DNA mismatch repair protein MutL"/>
    <property type="match status" value="1"/>
</dbReference>